<evidence type="ECO:0000256" key="1">
    <source>
        <dbReference type="SAM" id="Phobius"/>
    </source>
</evidence>
<sequence length="40" mass="4836">MNRKYKKKEHLAPFFNVNNIVELLILLFKLISLFNNVLIF</sequence>
<comment type="caution">
    <text evidence="2">The sequence shown here is derived from an EMBL/GenBank/DDBJ whole genome shotgun (WGS) entry which is preliminary data.</text>
</comment>
<dbReference type="EMBL" id="LZFO01000001">
    <property type="protein sequence ID" value="OFI07684.1"/>
    <property type="molecule type" value="Genomic_DNA"/>
</dbReference>
<protein>
    <submittedName>
        <fullName evidence="2">Uncharacterized protein</fullName>
    </submittedName>
</protein>
<keyword evidence="1" id="KW-0812">Transmembrane</keyword>
<keyword evidence="1" id="KW-0472">Membrane</keyword>
<name>A0A1E8F231_9CLOT</name>
<dbReference type="Proteomes" id="UP000175744">
    <property type="component" value="Unassembled WGS sequence"/>
</dbReference>
<gene>
    <name evidence="2" type="ORF">CLOACE_00320</name>
</gene>
<evidence type="ECO:0000313" key="2">
    <source>
        <dbReference type="EMBL" id="OFI07684.1"/>
    </source>
</evidence>
<dbReference type="AlphaFoldDB" id="A0A1E8F231"/>
<keyword evidence="3" id="KW-1185">Reference proteome</keyword>
<organism evidence="2 3">
    <name type="scientific">Clostridium acetireducens DSM 10703</name>
    <dbReference type="NCBI Taxonomy" id="1121290"/>
    <lineage>
        <taxon>Bacteria</taxon>
        <taxon>Bacillati</taxon>
        <taxon>Bacillota</taxon>
        <taxon>Clostridia</taxon>
        <taxon>Eubacteriales</taxon>
        <taxon>Clostridiaceae</taxon>
        <taxon>Clostridium</taxon>
    </lineage>
</organism>
<keyword evidence="1" id="KW-1133">Transmembrane helix</keyword>
<reference evidence="2 3" key="1">
    <citation type="submission" date="2016-06" db="EMBL/GenBank/DDBJ databases">
        <title>Genome sequence of Clostridium acetireducens DSM 10703.</title>
        <authorList>
            <person name="Poehlein A."/>
            <person name="Fluechter S."/>
            <person name="Duerre P."/>
            <person name="Daniel R."/>
        </authorList>
    </citation>
    <scope>NUCLEOTIDE SEQUENCE [LARGE SCALE GENOMIC DNA]</scope>
    <source>
        <strain evidence="2 3">DSM 10703</strain>
    </source>
</reference>
<proteinExistence type="predicted"/>
<feature type="transmembrane region" description="Helical" evidence="1">
    <location>
        <begin position="20"/>
        <end position="39"/>
    </location>
</feature>
<dbReference type="STRING" id="1121290.CLAOCE_00320"/>
<accession>A0A1E8F231</accession>
<evidence type="ECO:0000313" key="3">
    <source>
        <dbReference type="Proteomes" id="UP000175744"/>
    </source>
</evidence>